<keyword evidence="2" id="KW-0813">Transport</keyword>
<evidence type="ECO:0000256" key="6">
    <source>
        <dbReference type="ARBA" id="ARBA00023136"/>
    </source>
</evidence>
<feature type="compositionally biased region" description="Basic and acidic residues" evidence="7">
    <location>
        <begin position="19"/>
        <end position="35"/>
    </location>
</feature>
<dbReference type="GO" id="GO:0000139">
    <property type="term" value="C:Golgi membrane"/>
    <property type="evidence" value="ECO:0007669"/>
    <property type="project" value="TreeGrafter"/>
</dbReference>
<feature type="region of interest" description="Disordered" evidence="7">
    <location>
        <begin position="1"/>
        <end position="35"/>
    </location>
</feature>
<organism evidence="9">
    <name type="scientific">Blastobotrys adeninivorans</name>
    <name type="common">Yeast</name>
    <name type="synonym">Arxula adeninivorans</name>
    <dbReference type="NCBI Taxonomy" id="409370"/>
    <lineage>
        <taxon>Eukaryota</taxon>
        <taxon>Fungi</taxon>
        <taxon>Dikarya</taxon>
        <taxon>Ascomycota</taxon>
        <taxon>Saccharomycotina</taxon>
        <taxon>Dipodascomycetes</taxon>
        <taxon>Dipodascales</taxon>
        <taxon>Trichomonascaceae</taxon>
        <taxon>Blastobotrys</taxon>
    </lineage>
</organism>
<sequence>MIRTRVADGRASSVKRNKREKELTGKDEGVGKKLKENQTSENVRNALSGMMIFEALGLIFGGCCSNVCTLESMIKDLPDIGKLITFCQFVLVSLEGLIFEGFLTTRFPFVRRPRIPAYRFVVPVVLFFLVSIINNQVWMYDISIPAYIIFRSGGAITTMAVGYLVAGKRYKRGQVVSVLILTVGIGLASMTNSNTKSKSDDSDEKSGLKGSRQVGMAMLFGSALLSSFQGLYAENTYRQYGGSNWKESLFYTHFLSLILFIPMGREIYGQFRMVLASEPMTIASVKVPRHILYLGLNSVTQYICVRGVNMLAGNTSALAVTIALNIRKFMSLILSTILFGNSLSPQGMLGAGLVFTGALLYSASK</sequence>
<evidence type="ECO:0000256" key="2">
    <source>
        <dbReference type="ARBA" id="ARBA00022448"/>
    </source>
</evidence>
<feature type="transmembrane region" description="Helical" evidence="8">
    <location>
        <begin position="345"/>
        <end position="363"/>
    </location>
</feature>
<feature type="transmembrane region" description="Helical" evidence="8">
    <location>
        <begin position="210"/>
        <end position="228"/>
    </location>
</feature>
<dbReference type="GO" id="GO:0005462">
    <property type="term" value="F:UDP-N-acetylglucosamine transmembrane transporter activity"/>
    <property type="evidence" value="ECO:0007669"/>
    <property type="project" value="TreeGrafter"/>
</dbReference>
<dbReference type="Pfam" id="PF08449">
    <property type="entry name" value="UAA"/>
    <property type="match status" value="1"/>
</dbReference>
<protein>
    <submittedName>
        <fullName evidence="9">ARAD1D28072p</fullName>
    </submittedName>
</protein>
<feature type="transmembrane region" description="Helical" evidence="8">
    <location>
        <begin position="80"/>
        <end position="99"/>
    </location>
</feature>
<keyword evidence="6 8" id="KW-0472">Membrane</keyword>
<evidence type="ECO:0000256" key="4">
    <source>
        <dbReference type="ARBA" id="ARBA00022692"/>
    </source>
</evidence>
<dbReference type="GO" id="GO:0005464">
    <property type="term" value="F:UDP-xylose transmembrane transporter activity"/>
    <property type="evidence" value="ECO:0007669"/>
    <property type="project" value="TreeGrafter"/>
</dbReference>
<gene>
    <name evidence="9" type="ORF">GNLVRS02_ARAD1D28072g</name>
</gene>
<proteinExistence type="predicted"/>
<feature type="transmembrane region" description="Helical" evidence="8">
    <location>
        <begin position="52"/>
        <end position="74"/>
    </location>
</feature>
<reference evidence="9" key="1">
    <citation type="submission" date="2014-02" db="EMBL/GenBank/DDBJ databases">
        <authorList>
            <person name="Genoscope - CEA"/>
        </authorList>
    </citation>
    <scope>NUCLEOTIDE SEQUENCE</scope>
    <source>
        <strain evidence="9">LS3</strain>
    </source>
</reference>
<dbReference type="PhylomeDB" id="A0A060TG58"/>
<dbReference type="NCBIfam" id="TIGR00803">
    <property type="entry name" value="nst"/>
    <property type="match status" value="1"/>
</dbReference>
<keyword evidence="5 8" id="KW-1133">Transmembrane helix</keyword>
<dbReference type="EMBL" id="HG937694">
    <property type="protein sequence ID" value="CDP38146.1"/>
    <property type="molecule type" value="Genomic_DNA"/>
</dbReference>
<keyword evidence="4 8" id="KW-0812">Transmembrane</keyword>
<feature type="transmembrane region" description="Helical" evidence="8">
    <location>
        <begin position="144"/>
        <end position="166"/>
    </location>
</feature>
<evidence type="ECO:0000256" key="8">
    <source>
        <dbReference type="SAM" id="Phobius"/>
    </source>
</evidence>
<evidence type="ECO:0000256" key="3">
    <source>
        <dbReference type="ARBA" id="ARBA00022597"/>
    </source>
</evidence>
<name>A0A060TG58_BLAAD</name>
<comment type="subcellular location">
    <subcellularLocation>
        <location evidence="1">Endomembrane system</location>
        <topology evidence="1">Multi-pass membrane protein</topology>
    </subcellularLocation>
</comment>
<evidence type="ECO:0000256" key="5">
    <source>
        <dbReference type="ARBA" id="ARBA00022989"/>
    </source>
</evidence>
<reference evidence="9" key="2">
    <citation type="submission" date="2014-06" db="EMBL/GenBank/DDBJ databases">
        <title>The complete genome of Blastobotrys (Arxula) adeninivorans LS3 - a yeast of biotechnological interest.</title>
        <authorList>
            <person name="Kunze G."/>
            <person name="Gaillardin C."/>
            <person name="Czernicka M."/>
            <person name="Durrens P."/>
            <person name="Martin T."/>
            <person name="Boer E."/>
            <person name="Gabaldon T."/>
            <person name="Cruz J."/>
            <person name="Talla E."/>
            <person name="Marck C."/>
            <person name="Goffeau A."/>
            <person name="Barbe V."/>
            <person name="Baret P."/>
            <person name="Baronian K."/>
            <person name="Beier S."/>
            <person name="Bleykasten C."/>
            <person name="Bode R."/>
            <person name="Casaregola S."/>
            <person name="Despons L."/>
            <person name="Fairhead C."/>
            <person name="Giersberg M."/>
            <person name="Gierski P."/>
            <person name="Hahnel U."/>
            <person name="Hartmann A."/>
            <person name="Jankowska D."/>
            <person name="Jubin C."/>
            <person name="Jung P."/>
            <person name="Lafontaine I."/>
            <person name="Leh-Louis V."/>
            <person name="Lemaire M."/>
            <person name="Marcet-Houben M."/>
            <person name="Mascher M."/>
            <person name="Morel G."/>
            <person name="Richard G.-F."/>
            <person name="Riechen J."/>
            <person name="Sacerdot C."/>
            <person name="Sarkar A."/>
            <person name="Savel G."/>
            <person name="Schacherer J."/>
            <person name="Sherman D."/>
            <person name="Straub M.-L."/>
            <person name="Stein N."/>
            <person name="Thierry A."/>
            <person name="Trautwein-Schult A."/>
            <person name="Westhof E."/>
            <person name="Worch S."/>
            <person name="Dujon B."/>
            <person name="Souciet J.-L."/>
            <person name="Wincker P."/>
            <person name="Scholz U."/>
            <person name="Neuveglise N."/>
        </authorList>
    </citation>
    <scope>NUCLEOTIDE SEQUENCE</scope>
    <source>
        <strain evidence="9">LS3</strain>
    </source>
</reference>
<feature type="transmembrane region" description="Helical" evidence="8">
    <location>
        <begin position="249"/>
        <end position="267"/>
    </location>
</feature>
<keyword evidence="3" id="KW-0762">Sugar transport</keyword>
<evidence type="ECO:0000256" key="7">
    <source>
        <dbReference type="SAM" id="MobiDB-lite"/>
    </source>
</evidence>
<accession>A0A060TG58</accession>
<feature type="transmembrane region" description="Helical" evidence="8">
    <location>
        <begin position="173"/>
        <end position="190"/>
    </location>
</feature>
<dbReference type="InterPro" id="IPR013657">
    <property type="entry name" value="SCL35B1-4/HUT1"/>
</dbReference>
<evidence type="ECO:0000313" key="9">
    <source>
        <dbReference type="EMBL" id="CDP38146.1"/>
    </source>
</evidence>
<dbReference type="GO" id="GO:0005789">
    <property type="term" value="C:endoplasmic reticulum membrane"/>
    <property type="evidence" value="ECO:0007669"/>
    <property type="project" value="TreeGrafter"/>
</dbReference>
<dbReference type="PANTHER" id="PTHR10778">
    <property type="entry name" value="SOLUTE CARRIER FAMILY 35 MEMBER B"/>
    <property type="match status" value="1"/>
</dbReference>
<dbReference type="PANTHER" id="PTHR10778:SF4">
    <property type="entry name" value="NUCLEOTIDE SUGAR TRANSPORTER SLC35B4"/>
    <property type="match status" value="1"/>
</dbReference>
<dbReference type="AlphaFoldDB" id="A0A060TG58"/>
<evidence type="ECO:0000256" key="1">
    <source>
        <dbReference type="ARBA" id="ARBA00004127"/>
    </source>
</evidence>
<feature type="transmembrane region" description="Helical" evidence="8">
    <location>
        <begin position="120"/>
        <end position="138"/>
    </location>
</feature>